<dbReference type="InterPro" id="IPR013525">
    <property type="entry name" value="ABC2_TM"/>
</dbReference>
<name>A0ABS7PJK7_9SPHN</name>
<feature type="transmembrane region" description="Helical" evidence="5">
    <location>
        <begin position="144"/>
        <end position="164"/>
    </location>
</feature>
<dbReference type="InterPro" id="IPR000412">
    <property type="entry name" value="ABC_2_transport"/>
</dbReference>
<dbReference type="PANTHER" id="PTHR43332:SF1">
    <property type="entry name" value="TRANSPORT PERMEASE PROTEIN"/>
    <property type="match status" value="1"/>
</dbReference>
<feature type="transmembrane region" description="Helical" evidence="5">
    <location>
        <begin position="106"/>
        <end position="132"/>
    </location>
</feature>
<keyword evidence="8" id="KW-1185">Reference proteome</keyword>
<evidence type="ECO:0000256" key="5">
    <source>
        <dbReference type="RuleBase" id="RU361157"/>
    </source>
</evidence>
<evidence type="ECO:0000256" key="2">
    <source>
        <dbReference type="ARBA" id="ARBA00022692"/>
    </source>
</evidence>
<dbReference type="PANTHER" id="PTHR43332">
    <property type="entry name" value="INNER MEMBRANE TRANSPORT PERMEASE YADH-RELATED"/>
    <property type="match status" value="1"/>
</dbReference>
<feature type="transmembrane region" description="Helical" evidence="5">
    <location>
        <begin position="58"/>
        <end position="86"/>
    </location>
</feature>
<reference evidence="7 8" key="1">
    <citation type="submission" date="2021-08" db="EMBL/GenBank/DDBJ databases">
        <authorList>
            <person name="Tuo L."/>
        </authorList>
    </citation>
    <scope>NUCLEOTIDE SEQUENCE [LARGE SCALE GENOMIC DNA]</scope>
    <source>
        <strain evidence="7 8">JCM 31229</strain>
    </source>
</reference>
<feature type="transmembrane region" description="Helical" evidence="5">
    <location>
        <begin position="196"/>
        <end position="218"/>
    </location>
</feature>
<evidence type="ECO:0000256" key="3">
    <source>
        <dbReference type="ARBA" id="ARBA00022989"/>
    </source>
</evidence>
<dbReference type="Pfam" id="PF01061">
    <property type="entry name" value="ABC2_membrane"/>
    <property type="match status" value="1"/>
</dbReference>
<evidence type="ECO:0000256" key="4">
    <source>
        <dbReference type="ARBA" id="ARBA00023136"/>
    </source>
</evidence>
<dbReference type="PRINTS" id="PR00164">
    <property type="entry name" value="ABC2TRNSPORT"/>
</dbReference>
<keyword evidence="3 5" id="KW-1133">Transmembrane helix</keyword>
<comment type="caution">
    <text evidence="7">The sequence shown here is derived from an EMBL/GenBank/DDBJ whole genome shotgun (WGS) entry which is preliminary data.</text>
</comment>
<keyword evidence="5" id="KW-1003">Cell membrane</keyword>
<evidence type="ECO:0000313" key="7">
    <source>
        <dbReference type="EMBL" id="MBY8821472.1"/>
    </source>
</evidence>
<organism evidence="7 8">
    <name type="scientific">Sphingomonas colocasiae</name>
    <dbReference type="NCBI Taxonomy" id="1848973"/>
    <lineage>
        <taxon>Bacteria</taxon>
        <taxon>Pseudomonadati</taxon>
        <taxon>Pseudomonadota</taxon>
        <taxon>Alphaproteobacteria</taxon>
        <taxon>Sphingomonadales</taxon>
        <taxon>Sphingomonadaceae</taxon>
        <taxon>Sphingomonas</taxon>
    </lineage>
</organism>
<dbReference type="PIRSF" id="PIRSF006648">
    <property type="entry name" value="DrrB"/>
    <property type="match status" value="1"/>
</dbReference>
<comment type="similarity">
    <text evidence="5">Belongs to the ABC-2 integral membrane protein family.</text>
</comment>
<sequence>MMAFNLHSVWAIYKFEVARFGRTVLTSLITPVITTSLYFIVFGSAIGSRMTEIGGIPYGAFIVPGLMMLTMFTESIFNASFGIYMPKWSGTIYELLSAPVSAFETVVAYVGAAATKSIVIASIIFATAHLFVDVQVAHPLAMMAFMLLMAVTFCLFGFILGIWAQSFEQLQVVPMLVVMPMTFLGGAFYSIDMLPAAWRTVTLFNPVVYLISGFRWTFFGKGDVAIEISLAAVFAFLLICLAVVGWMFRTGYRLKN</sequence>
<evidence type="ECO:0000313" key="8">
    <source>
        <dbReference type="Proteomes" id="UP000706039"/>
    </source>
</evidence>
<dbReference type="PROSITE" id="PS51012">
    <property type="entry name" value="ABC_TM2"/>
    <property type="match status" value="1"/>
</dbReference>
<keyword evidence="2 5" id="KW-0812">Transmembrane</keyword>
<proteinExistence type="inferred from homology"/>
<gene>
    <name evidence="7" type="ORF">K7G82_04160</name>
</gene>
<feature type="domain" description="ABC transmembrane type-2" evidence="6">
    <location>
        <begin position="22"/>
        <end position="251"/>
    </location>
</feature>
<feature type="transmembrane region" description="Helical" evidence="5">
    <location>
        <begin position="224"/>
        <end position="248"/>
    </location>
</feature>
<accession>A0ABS7PJK7</accession>
<dbReference type="InterPro" id="IPR047817">
    <property type="entry name" value="ABC2_TM_bact-type"/>
</dbReference>
<evidence type="ECO:0000259" key="6">
    <source>
        <dbReference type="PROSITE" id="PS51012"/>
    </source>
</evidence>
<protein>
    <recommendedName>
        <fullName evidence="5">Transport permease protein</fullName>
    </recommendedName>
</protein>
<dbReference type="InterPro" id="IPR052522">
    <property type="entry name" value="ABC-2_transport_permease"/>
</dbReference>
<feature type="transmembrane region" description="Helical" evidence="5">
    <location>
        <begin position="20"/>
        <end position="46"/>
    </location>
</feature>
<evidence type="ECO:0000256" key="1">
    <source>
        <dbReference type="ARBA" id="ARBA00004141"/>
    </source>
</evidence>
<comment type="subcellular location">
    <subcellularLocation>
        <location evidence="5">Cell inner membrane</location>
        <topology evidence="5">Multi-pass membrane protein</topology>
    </subcellularLocation>
    <subcellularLocation>
        <location evidence="1">Membrane</location>
        <topology evidence="1">Multi-pass membrane protein</topology>
    </subcellularLocation>
</comment>
<feature type="transmembrane region" description="Helical" evidence="5">
    <location>
        <begin position="170"/>
        <end position="189"/>
    </location>
</feature>
<keyword evidence="4 5" id="KW-0472">Membrane</keyword>
<keyword evidence="5" id="KW-0813">Transport</keyword>
<dbReference type="EMBL" id="JAINVV010000003">
    <property type="protein sequence ID" value="MBY8821472.1"/>
    <property type="molecule type" value="Genomic_DNA"/>
</dbReference>
<dbReference type="Proteomes" id="UP000706039">
    <property type="component" value="Unassembled WGS sequence"/>
</dbReference>